<dbReference type="Pfam" id="PF01381">
    <property type="entry name" value="HTH_3"/>
    <property type="match status" value="1"/>
</dbReference>
<dbReference type="HOGENOM" id="CLU_066192_44_5_9"/>
<dbReference type="CDD" id="cd00093">
    <property type="entry name" value="HTH_XRE"/>
    <property type="match status" value="1"/>
</dbReference>
<dbReference type="RefSeq" id="WP_011877282.1">
    <property type="nucleotide sequence ID" value="NC_009253.1"/>
</dbReference>
<dbReference type="PANTHER" id="PTHR46558">
    <property type="entry name" value="TRACRIPTIONAL REGULATORY PROTEIN-RELATED-RELATED"/>
    <property type="match status" value="1"/>
</dbReference>
<dbReference type="KEGG" id="drm:Dred_0917"/>
<keyword evidence="4" id="KW-1185">Reference proteome</keyword>
<evidence type="ECO:0000256" key="1">
    <source>
        <dbReference type="ARBA" id="ARBA00023125"/>
    </source>
</evidence>
<accession>A4J300</accession>
<protein>
    <submittedName>
        <fullName evidence="3">Transcriptional regulator, XRE family</fullName>
    </submittedName>
</protein>
<dbReference type="SUPFAM" id="SSF47413">
    <property type="entry name" value="lambda repressor-like DNA-binding domains"/>
    <property type="match status" value="1"/>
</dbReference>
<dbReference type="InterPro" id="IPR001387">
    <property type="entry name" value="Cro/C1-type_HTH"/>
</dbReference>
<dbReference type="Proteomes" id="UP000001556">
    <property type="component" value="Chromosome"/>
</dbReference>
<proteinExistence type="predicted"/>
<dbReference type="AlphaFoldDB" id="A4J300"/>
<feature type="domain" description="HTH cro/C1-type" evidence="2">
    <location>
        <begin position="5"/>
        <end position="59"/>
    </location>
</feature>
<dbReference type="eggNOG" id="COG1476">
    <property type="taxonomic scope" value="Bacteria"/>
</dbReference>
<keyword evidence="1" id="KW-0238">DNA-binding</keyword>
<dbReference type="SMART" id="SM00530">
    <property type="entry name" value="HTH_XRE"/>
    <property type="match status" value="1"/>
</dbReference>
<sequence length="78" mass="8983">MRNLLKKARIEKGYSVSRFAILLGISESFYYKIEKGVRNPTIELAKKIAILLDKTVDEIFFNPQLDETSIYKILTTGQ</sequence>
<reference evidence="3 4" key="1">
    <citation type="submission" date="2007-03" db="EMBL/GenBank/DDBJ databases">
        <title>Complete sequence of Desulfotomaculum reducens MI-1.</title>
        <authorList>
            <consortium name="US DOE Joint Genome Institute"/>
            <person name="Copeland A."/>
            <person name="Lucas S."/>
            <person name="Lapidus A."/>
            <person name="Barry K."/>
            <person name="Detter J.C."/>
            <person name="Glavina del Rio T."/>
            <person name="Hammon N."/>
            <person name="Israni S."/>
            <person name="Dalin E."/>
            <person name="Tice H."/>
            <person name="Pitluck S."/>
            <person name="Sims D."/>
            <person name="Brettin T."/>
            <person name="Bruce D."/>
            <person name="Han C."/>
            <person name="Tapia R."/>
            <person name="Schmutz J."/>
            <person name="Larimer F."/>
            <person name="Land M."/>
            <person name="Hauser L."/>
            <person name="Kyrpides N."/>
            <person name="Kim E."/>
            <person name="Tebo B.M."/>
            <person name="Richardson P."/>
        </authorList>
    </citation>
    <scope>NUCLEOTIDE SEQUENCE [LARGE SCALE GENOMIC DNA]</scope>
    <source>
        <strain evidence="3 4">MI-1</strain>
    </source>
</reference>
<organism evidence="3 4">
    <name type="scientific">Desulforamulus reducens (strain ATCC BAA-1160 / DSM 100696 / MI-1)</name>
    <name type="common">Desulfotomaculum reducens</name>
    <dbReference type="NCBI Taxonomy" id="349161"/>
    <lineage>
        <taxon>Bacteria</taxon>
        <taxon>Bacillati</taxon>
        <taxon>Bacillota</taxon>
        <taxon>Clostridia</taxon>
        <taxon>Eubacteriales</taxon>
        <taxon>Peptococcaceae</taxon>
        <taxon>Desulforamulus</taxon>
    </lineage>
</organism>
<gene>
    <name evidence="3" type="ordered locus">Dred_0917</name>
</gene>
<evidence type="ECO:0000313" key="4">
    <source>
        <dbReference type="Proteomes" id="UP000001556"/>
    </source>
</evidence>
<dbReference type="OrthoDB" id="48775at2"/>
<name>A4J300_DESRM</name>
<evidence type="ECO:0000259" key="2">
    <source>
        <dbReference type="PROSITE" id="PS50943"/>
    </source>
</evidence>
<dbReference type="Gene3D" id="1.10.260.40">
    <property type="entry name" value="lambda repressor-like DNA-binding domains"/>
    <property type="match status" value="1"/>
</dbReference>
<dbReference type="InterPro" id="IPR010982">
    <property type="entry name" value="Lambda_DNA-bd_dom_sf"/>
</dbReference>
<dbReference type="EMBL" id="CP000612">
    <property type="protein sequence ID" value="ABO49453.1"/>
    <property type="molecule type" value="Genomic_DNA"/>
</dbReference>
<dbReference type="PROSITE" id="PS50943">
    <property type="entry name" value="HTH_CROC1"/>
    <property type="match status" value="1"/>
</dbReference>
<dbReference type="GO" id="GO:0003677">
    <property type="term" value="F:DNA binding"/>
    <property type="evidence" value="ECO:0007669"/>
    <property type="project" value="UniProtKB-KW"/>
</dbReference>
<dbReference type="PANTHER" id="PTHR46558:SF4">
    <property type="entry name" value="DNA-BIDING PHAGE PROTEIN"/>
    <property type="match status" value="1"/>
</dbReference>
<dbReference type="STRING" id="349161.Dred_0917"/>
<evidence type="ECO:0000313" key="3">
    <source>
        <dbReference type="EMBL" id="ABO49453.1"/>
    </source>
</evidence>